<evidence type="ECO:0000256" key="4">
    <source>
        <dbReference type="ARBA" id="ARBA00022801"/>
    </source>
</evidence>
<feature type="active site" description="Proton donor" evidence="6">
    <location>
        <position position="301"/>
    </location>
</feature>
<evidence type="ECO:0000256" key="9">
    <source>
        <dbReference type="RuleBase" id="RU361193"/>
    </source>
</evidence>
<keyword evidence="9" id="KW-0326">Glycosidase</keyword>
<dbReference type="GO" id="GO:0004571">
    <property type="term" value="F:mannosyl-oligosaccharide 1,2-alpha-mannosidase activity"/>
    <property type="evidence" value="ECO:0007669"/>
    <property type="project" value="InterPro"/>
</dbReference>
<dbReference type="STRING" id="1447875.A0A2B7Y2N3"/>
<dbReference type="Pfam" id="PF01532">
    <property type="entry name" value="Glyco_hydro_47"/>
    <property type="match status" value="1"/>
</dbReference>
<dbReference type="OrthoDB" id="10052040at2759"/>
<dbReference type="InterPro" id="IPR001382">
    <property type="entry name" value="Glyco_hydro_47"/>
</dbReference>
<keyword evidence="11" id="KW-0472">Membrane</keyword>
<dbReference type="EC" id="3.2.1.-" evidence="9"/>
<keyword evidence="11" id="KW-0812">Transmembrane</keyword>
<evidence type="ECO:0000256" key="2">
    <source>
        <dbReference type="ARBA" id="ARBA00004922"/>
    </source>
</evidence>
<feature type="compositionally biased region" description="Basic and acidic residues" evidence="10">
    <location>
        <begin position="721"/>
        <end position="734"/>
    </location>
</feature>
<evidence type="ECO:0000256" key="8">
    <source>
        <dbReference type="PIRSR" id="PIRSR601382-3"/>
    </source>
</evidence>
<evidence type="ECO:0000313" key="12">
    <source>
        <dbReference type="EMBL" id="PGH15122.1"/>
    </source>
</evidence>
<evidence type="ECO:0000256" key="3">
    <source>
        <dbReference type="ARBA" id="ARBA00007658"/>
    </source>
</evidence>
<feature type="region of interest" description="Disordered" evidence="10">
    <location>
        <begin position="702"/>
        <end position="751"/>
    </location>
</feature>
<dbReference type="GO" id="GO:0036503">
    <property type="term" value="P:ERAD pathway"/>
    <property type="evidence" value="ECO:0007669"/>
    <property type="project" value="UniProtKB-ARBA"/>
</dbReference>
<evidence type="ECO:0000256" key="7">
    <source>
        <dbReference type="PIRSR" id="PIRSR601382-2"/>
    </source>
</evidence>
<feature type="compositionally biased region" description="Pro residues" evidence="10">
    <location>
        <begin position="46"/>
        <end position="62"/>
    </location>
</feature>
<keyword evidence="4 9" id="KW-0378">Hydrolase</keyword>
<dbReference type="GO" id="GO:0005509">
    <property type="term" value="F:calcium ion binding"/>
    <property type="evidence" value="ECO:0007669"/>
    <property type="project" value="InterPro"/>
</dbReference>
<keyword evidence="5 8" id="KW-1015">Disulfide bond</keyword>
<feature type="active site" description="Proton donor" evidence="6">
    <location>
        <position position="653"/>
    </location>
</feature>
<comment type="similarity">
    <text evidence="3 9">Belongs to the glycosyl hydrolase 47 family.</text>
</comment>
<evidence type="ECO:0000256" key="10">
    <source>
        <dbReference type="SAM" id="MobiDB-lite"/>
    </source>
</evidence>
<keyword evidence="11" id="KW-1133">Transmembrane helix</keyword>
<accession>A0A2B7Y2N3</accession>
<dbReference type="EMBL" id="PDNB01000028">
    <property type="protein sequence ID" value="PGH15122.1"/>
    <property type="molecule type" value="Genomic_DNA"/>
</dbReference>
<evidence type="ECO:0000256" key="5">
    <source>
        <dbReference type="ARBA" id="ARBA00023157"/>
    </source>
</evidence>
<dbReference type="Gene3D" id="1.50.10.10">
    <property type="match status" value="3"/>
</dbReference>
<feature type="region of interest" description="Disordered" evidence="10">
    <location>
        <begin position="426"/>
        <end position="525"/>
    </location>
</feature>
<dbReference type="InterPro" id="IPR036026">
    <property type="entry name" value="Seven-hairpin_glycosidases"/>
</dbReference>
<dbReference type="PANTHER" id="PTHR11742">
    <property type="entry name" value="MANNOSYL-OLIGOSACCHARIDE ALPHA-1,2-MANNOSIDASE-RELATED"/>
    <property type="match status" value="1"/>
</dbReference>
<feature type="region of interest" description="Disordered" evidence="10">
    <location>
        <begin position="34"/>
        <end position="158"/>
    </location>
</feature>
<dbReference type="PANTHER" id="PTHR11742:SF103">
    <property type="entry name" value="ENDOPLASMIC RETICULUM MANNOSIDASE MNL2-RELATED"/>
    <property type="match status" value="1"/>
</dbReference>
<dbReference type="GO" id="GO:0005975">
    <property type="term" value="P:carbohydrate metabolic process"/>
    <property type="evidence" value="ECO:0007669"/>
    <property type="project" value="InterPro"/>
</dbReference>
<dbReference type="InterPro" id="IPR050749">
    <property type="entry name" value="Glycosyl_Hydrolase_47"/>
</dbReference>
<sequence>MFRLRRYRVFVVFAIISVIAFIHFSRIRDWSPPSSIPHESAQKQNPLPPPQAIPPNSPPLDYPKPADDGSKAHGFAPEPTAAVRRPDPVSAPTPPTRPVSDNKPSAPESQQEDLQQQEPEQKEEEQKVSKQNGPARLDQKEKPLSPPGEVYIEPQGKGRLEVDDIDRTEVRWEKQPERFPVAPEDLIDLPEGTPKKLPKVQFDFPEESRAAKTERLEKLAAIKESFNHSWVSYKAEAWGHDELRPVYGGYRDPFSGWGASLVDGLDTLWMMGMEEEFEEAIEAVKKIDFATSQRKDIPLFETVIRYLGGLIGAYDVSGGKHQALLDKALELAEILMGAFDTPNRMPVTYYYWAPAYASQPHRAGTRAVVAEIASLSVEFTRLAQITKEAKYYDAIARITNELEKFQEKTKLPGLWPTHIDASGCKKVTRHGKEPAEPPLPVDKKPPVLPERKLPERQVGKREVDPIFIDAEPADYNVKPGSKPLPTPPPKSSSSDDVLAKGRPKPQNDYDCEPQDLASPPNTPVERFTLGGLADSAYEYLPKEYALLGGLNEQYRNVYEKSADAIRKYLLFKPMLPEERDIRFIASATSRHPPTDKSDLKYKYEGTHLACFAGGMFALGAKVFDIEGDMDIAAKLTDGCVWAYESTTTGIMPEGFEMLACESMEHCEWNQTRYYDALDPYEAERKAHYELRLAHQAQLESITSSNGEDPEPPVPQSIPQLSEEKKIARRQERAPEPAPEPAAPASLPARTVTPEDALKGPILLSHEEFANQVIKEERLPPGFTGLSSKKYILRPEAIESVFIMYRVTGDNYWREKGWKMFQAIEAATRTDLANSAIKDVTSRVPMFTNEMESFWFAETLKYFYLLFSDPGHVSLDEYVLNTEAHPHKRPLP</sequence>
<feature type="compositionally biased region" description="Low complexity" evidence="10">
    <location>
        <begin position="108"/>
        <end position="118"/>
    </location>
</feature>
<dbReference type="GO" id="GO:0016020">
    <property type="term" value="C:membrane"/>
    <property type="evidence" value="ECO:0007669"/>
    <property type="project" value="InterPro"/>
</dbReference>
<dbReference type="GO" id="GO:0005783">
    <property type="term" value="C:endoplasmic reticulum"/>
    <property type="evidence" value="ECO:0007669"/>
    <property type="project" value="TreeGrafter"/>
</dbReference>
<feature type="binding site" evidence="7">
    <location>
        <position position="881"/>
    </location>
    <ligand>
        <name>Ca(2+)</name>
        <dbReference type="ChEBI" id="CHEBI:29108"/>
    </ligand>
</feature>
<feature type="transmembrane region" description="Helical" evidence="11">
    <location>
        <begin position="7"/>
        <end position="25"/>
    </location>
</feature>
<reference evidence="12 13" key="1">
    <citation type="submission" date="2017-10" db="EMBL/GenBank/DDBJ databases">
        <title>Comparative genomics in systemic dimorphic fungi from Ajellomycetaceae.</title>
        <authorList>
            <person name="Munoz J.F."/>
            <person name="Mcewen J.G."/>
            <person name="Clay O.K."/>
            <person name="Cuomo C.A."/>
        </authorList>
    </citation>
    <scope>NUCLEOTIDE SEQUENCE [LARGE SCALE GENOMIC DNA]</scope>
    <source>
        <strain evidence="12 13">UAMH5409</strain>
    </source>
</reference>
<dbReference type="Proteomes" id="UP000223968">
    <property type="component" value="Unassembled WGS sequence"/>
</dbReference>
<keyword evidence="7" id="KW-0479">Metal-binding</keyword>
<evidence type="ECO:0000256" key="11">
    <source>
        <dbReference type="SAM" id="Phobius"/>
    </source>
</evidence>
<keyword evidence="13" id="KW-1185">Reference proteome</keyword>
<evidence type="ECO:0000313" key="13">
    <source>
        <dbReference type="Proteomes" id="UP000223968"/>
    </source>
</evidence>
<comment type="pathway">
    <text evidence="2">Protein modification; protein glycosylation.</text>
</comment>
<protein>
    <recommendedName>
        <fullName evidence="9">alpha-1,2-Mannosidase</fullName>
        <ecNumber evidence="9">3.2.1.-</ecNumber>
    </recommendedName>
</protein>
<dbReference type="AlphaFoldDB" id="A0A2B7Y2N3"/>
<proteinExistence type="inferred from homology"/>
<comment type="caution">
    <text evidence="12">The sequence shown here is derived from an EMBL/GenBank/DDBJ whole genome shotgun (WGS) entry which is preliminary data.</text>
</comment>
<name>A0A2B7Y2N3_9EURO</name>
<feature type="disulfide bond" evidence="8">
    <location>
        <begin position="610"/>
        <end position="639"/>
    </location>
</feature>
<dbReference type="SUPFAM" id="SSF48225">
    <property type="entry name" value="Seven-hairpin glycosidases"/>
    <property type="match status" value="1"/>
</dbReference>
<dbReference type="InterPro" id="IPR012341">
    <property type="entry name" value="6hp_glycosidase-like_sf"/>
</dbReference>
<organism evidence="12 13">
    <name type="scientific">Helicocarpus griseus UAMH5409</name>
    <dbReference type="NCBI Taxonomy" id="1447875"/>
    <lineage>
        <taxon>Eukaryota</taxon>
        <taxon>Fungi</taxon>
        <taxon>Dikarya</taxon>
        <taxon>Ascomycota</taxon>
        <taxon>Pezizomycotina</taxon>
        <taxon>Eurotiomycetes</taxon>
        <taxon>Eurotiomycetidae</taxon>
        <taxon>Onygenales</taxon>
        <taxon>Ajellomycetaceae</taxon>
        <taxon>Helicocarpus</taxon>
    </lineage>
</organism>
<keyword evidence="7" id="KW-0106">Calcium</keyword>
<feature type="active site" evidence="6">
    <location>
        <position position="795"/>
    </location>
</feature>
<comment type="cofactor">
    <cofactor evidence="1 7">
        <name>Ca(2+)</name>
        <dbReference type="ChEBI" id="CHEBI:29108"/>
    </cofactor>
</comment>
<gene>
    <name evidence="12" type="ORF">AJ79_02648</name>
</gene>
<feature type="compositionally biased region" description="Basic and acidic residues" evidence="10">
    <location>
        <begin position="430"/>
        <end position="464"/>
    </location>
</feature>
<feature type="active site" evidence="6">
    <location>
        <position position="534"/>
    </location>
</feature>
<dbReference type="PRINTS" id="PR00747">
    <property type="entry name" value="GLYHDRLASE47"/>
</dbReference>
<evidence type="ECO:0000256" key="6">
    <source>
        <dbReference type="PIRSR" id="PIRSR601382-1"/>
    </source>
</evidence>
<evidence type="ECO:0000256" key="1">
    <source>
        <dbReference type="ARBA" id="ARBA00001913"/>
    </source>
</evidence>
<dbReference type="UniPathway" id="UPA00378"/>